<dbReference type="PANTHER" id="PTHR42852:SF18">
    <property type="entry name" value="CHROMOSOME UNDETERMINED SCAFFOLD_47, WHOLE GENOME SHOTGUN SEQUENCE"/>
    <property type="match status" value="1"/>
</dbReference>
<keyword evidence="1" id="KW-0472">Membrane</keyword>
<evidence type="ECO:0000313" key="4">
    <source>
        <dbReference type="Proteomes" id="UP000195221"/>
    </source>
</evidence>
<dbReference type="PANTHER" id="PTHR42852">
    <property type="entry name" value="THIOL:DISULFIDE INTERCHANGE PROTEIN DSBE"/>
    <property type="match status" value="1"/>
</dbReference>
<gene>
    <name evidence="3" type="ORF">PAMC26577_11670</name>
</gene>
<feature type="transmembrane region" description="Helical" evidence="1">
    <location>
        <begin position="45"/>
        <end position="61"/>
    </location>
</feature>
<evidence type="ECO:0000313" key="3">
    <source>
        <dbReference type="EMBL" id="OTP76151.1"/>
    </source>
</evidence>
<dbReference type="SUPFAM" id="SSF52833">
    <property type="entry name" value="Thioredoxin-like"/>
    <property type="match status" value="1"/>
</dbReference>
<dbReference type="Proteomes" id="UP000195221">
    <property type="component" value="Unassembled WGS sequence"/>
</dbReference>
<dbReference type="GO" id="GO:0016491">
    <property type="term" value="F:oxidoreductase activity"/>
    <property type="evidence" value="ECO:0007669"/>
    <property type="project" value="InterPro"/>
</dbReference>
<proteinExistence type="predicted"/>
<name>A0A242MXI8_CABSO</name>
<dbReference type="InterPro" id="IPR036249">
    <property type="entry name" value="Thioredoxin-like_sf"/>
</dbReference>
<dbReference type="Gene3D" id="3.40.30.10">
    <property type="entry name" value="Glutaredoxin"/>
    <property type="match status" value="1"/>
</dbReference>
<organism evidence="3 4">
    <name type="scientific">Caballeronia sordidicola</name>
    <name type="common">Burkholderia sordidicola</name>
    <dbReference type="NCBI Taxonomy" id="196367"/>
    <lineage>
        <taxon>Bacteria</taxon>
        <taxon>Pseudomonadati</taxon>
        <taxon>Pseudomonadota</taxon>
        <taxon>Betaproteobacteria</taxon>
        <taxon>Burkholderiales</taxon>
        <taxon>Burkholderiaceae</taxon>
        <taxon>Caballeronia</taxon>
    </lineage>
</organism>
<dbReference type="InterPro" id="IPR013766">
    <property type="entry name" value="Thioredoxin_domain"/>
</dbReference>
<feature type="domain" description="Thioredoxin" evidence="2">
    <location>
        <begin position="91"/>
        <end position="228"/>
    </location>
</feature>
<comment type="caution">
    <text evidence="3">The sequence shown here is derived from an EMBL/GenBank/DDBJ whole genome shotgun (WGS) entry which is preliminary data.</text>
</comment>
<dbReference type="PROSITE" id="PS51352">
    <property type="entry name" value="THIOREDOXIN_2"/>
    <property type="match status" value="1"/>
</dbReference>
<accession>A0A242MXI8</accession>
<keyword evidence="1" id="KW-0812">Transmembrane</keyword>
<dbReference type="InterPro" id="IPR013740">
    <property type="entry name" value="Redoxin"/>
</dbReference>
<evidence type="ECO:0000259" key="2">
    <source>
        <dbReference type="PROSITE" id="PS51352"/>
    </source>
</evidence>
<feature type="transmembrane region" description="Helical" evidence="1">
    <location>
        <begin position="68"/>
        <end position="88"/>
    </location>
</feature>
<evidence type="ECO:0000256" key="1">
    <source>
        <dbReference type="SAM" id="Phobius"/>
    </source>
</evidence>
<dbReference type="InterPro" id="IPR050553">
    <property type="entry name" value="Thioredoxin_ResA/DsbE_sf"/>
</dbReference>
<dbReference type="AlphaFoldDB" id="A0A242MXI8"/>
<dbReference type="Pfam" id="PF08534">
    <property type="entry name" value="Redoxin"/>
    <property type="match status" value="1"/>
</dbReference>
<protein>
    <submittedName>
        <fullName evidence="3">Thioredoxin</fullName>
    </submittedName>
</protein>
<dbReference type="CDD" id="cd02966">
    <property type="entry name" value="TlpA_like_family"/>
    <property type="match status" value="1"/>
</dbReference>
<sequence length="236" mass="25484">MDNALFTSVFIGLVVARASFALRYLPAYKEDLLKILDLRDRGSDPIPGLIAGACVVSWFLLRRCAVRMPLSAAVVTGALVWSTATVAMDFSRLPENIPAVSLVDVDGVIHPLTIGDGKPTIVNLWATWCRPCQAELPVLADAQASNSGLDIVFVNQGEKPEAVTDYLTSHNILIRNALLDPGLGVARAVSANAYPTTLFYDAKGRLLSVHLGQFSRATFTEAVERFYPGIAAKRAQ</sequence>
<reference evidence="3 4" key="1">
    <citation type="submission" date="2017-03" db="EMBL/GenBank/DDBJ databases">
        <title>Genome analysis of strain PAMC 26577.</title>
        <authorList>
            <person name="Oh H.-M."/>
            <person name="Yang J.-A."/>
        </authorList>
    </citation>
    <scope>NUCLEOTIDE SEQUENCE [LARGE SCALE GENOMIC DNA]</scope>
    <source>
        <strain evidence="3 4">PAMC 26577</strain>
    </source>
</reference>
<dbReference type="EMBL" id="NBTZ01000041">
    <property type="protein sequence ID" value="OTP76151.1"/>
    <property type="molecule type" value="Genomic_DNA"/>
</dbReference>
<keyword evidence="1" id="KW-1133">Transmembrane helix</keyword>